<feature type="domain" description="Ig-like" evidence="10">
    <location>
        <begin position="39"/>
        <end position="134"/>
    </location>
</feature>
<dbReference type="CDD" id="cd03519">
    <property type="entry name" value="Link_domain_HAPLN_module_2"/>
    <property type="match status" value="1"/>
</dbReference>
<keyword evidence="3" id="KW-0272">Extracellular matrix</keyword>
<feature type="disulfide bond" evidence="9">
    <location>
        <begin position="192"/>
        <end position="213"/>
    </location>
</feature>
<dbReference type="CDD" id="cd05877">
    <property type="entry name" value="Ig_LP_like"/>
    <property type="match status" value="1"/>
</dbReference>
<evidence type="ECO:0000313" key="13">
    <source>
        <dbReference type="Proteomes" id="UP000694427"/>
    </source>
</evidence>
<dbReference type="GO" id="GO:0005540">
    <property type="term" value="F:hyaluronic acid binding"/>
    <property type="evidence" value="ECO:0007669"/>
    <property type="project" value="UniProtKB-KW"/>
</dbReference>
<dbReference type="Proteomes" id="UP000694427">
    <property type="component" value="Unplaced"/>
</dbReference>
<dbReference type="AlphaFoldDB" id="A0A8C1NP04"/>
<evidence type="ECO:0000256" key="2">
    <source>
        <dbReference type="ARBA" id="ARBA00022525"/>
    </source>
</evidence>
<dbReference type="Ensembl" id="ENSCCRT00010101973.1">
    <property type="protein sequence ID" value="ENSCCRP00010091970.1"/>
    <property type="gene ID" value="ENSCCRG00010040200.1"/>
</dbReference>
<evidence type="ECO:0000256" key="3">
    <source>
        <dbReference type="ARBA" id="ARBA00022530"/>
    </source>
</evidence>
<dbReference type="FunFam" id="3.10.100.10:FF:000001">
    <property type="entry name" value="Hyaluronan proteoglycan link protein 1"/>
    <property type="match status" value="1"/>
</dbReference>
<dbReference type="SMART" id="SM00409">
    <property type="entry name" value="IG"/>
    <property type="match status" value="1"/>
</dbReference>
<dbReference type="PANTHER" id="PTHR22804:SF58">
    <property type="entry name" value="HYALURONAN AND PROTEOGLYCAN LINK PROTEIN 1 ISOFORM 1 PRECURSOR"/>
    <property type="match status" value="1"/>
</dbReference>
<feature type="domain" description="Link" evidence="11">
    <location>
        <begin position="246"/>
        <end position="338"/>
    </location>
</feature>
<dbReference type="FunFam" id="3.10.100.10:FF:000002">
    <property type="entry name" value="Hyaluronan proteoglycan link protein 1"/>
    <property type="match status" value="1"/>
</dbReference>
<comment type="subcellular location">
    <subcellularLocation>
        <location evidence="1">Secreted</location>
        <location evidence="1">Extracellular space</location>
        <location evidence="1">Extracellular matrix</location>
    </subcellularLocation>
</comment>
<dbReference type="Pfam" id="PF00193">
    <property type="entry name" value="Xlink"/>
    <property type="match status" value="2"/>
</dbReference>
<dbReference type="InterPro" id="IPR013783">
    <property type="entry name" value="Ig-like_fold"/>
</dbReference>
<evidence type="ECO:0000256" key="5">
    <source>
        <dbReference type="ARBA" id="ARBA00023157"/>
    </source>
</evidence>
<dbReference type="GO" id="GO:0010001">
    <property type="term" value="P:glial cell differentiation"/>
    <property type="evidence" value="ECO:0007669"/>
    <property type="project" value="TreeGrafter"/>
</dbReference>
<dbReference type="GO" id="GO:0001501">
    <property type="term" value="P:skeletal system development"/>
    <property type="evidence" value="ECO:0007669"/>
    <property type="project" value="TreeGrafter"/>
</dbReference>
<protein>
    <submittedName>
        <fullName evidence="12">Hyaluronan and proteoglycan link protein 1-like</fullName>
    </submittedName>
</protein>
<keyword evidence="7" id="KW-0393">Immunoglobulin domain</keyword>
<evidence type="ECO:0000259" key="11">
    <source>
        <dbReference type="PROSITE" id="PS50963"/>
    </source>
</evidence>
<dbReference type="GO" id="GO:0045202">
    <property type="term" value="C:synapse"/>
    <property type="evidence" value="ECO:0007669"/>
    <property type="project" value="TreeGrafter"/>
</dbReference>
<dbReference type="CDD" id="cd03518">
    <property type="entry name" value="Link_domain_HAPLN_module_1"/>
    <property type="match status" value="1"/>
</dbReference>
<keyword evidence="6" id="KW-0373">Hyaluronic acid</keyword>
<dbReference type="InterPro" id="IPR000538">
    <property type="entry name" value="Link_dom"/>
</dbReference>
<evidence type="ECO:0000259" key="10">
    <source>
        <dbReference type="PROSITE" id="PS50835"/>
    </source>
</evidence>
<dbReference type="Gene3D" id="3.10.100.10">
    <property type="entry name" value="Mannose-Binding Protein A, subunit A"/>
    <property type="match status" value="2"/>
</dbReference>
<evidence type="ECO:0000256" key="1">
    <source>
        <dbReference type="ARBA" id="ARBA00004498"/>
    </source>
</evidence>
<keyword evidence="5 9" id="KW-1015">Disulfide bond</keyword>
<dbReference type="PROSITE" id="PS50835">
    <property type="entry name" value="IG_LIKE"/>
    <property type="match status" value="1"/>
</dbReference>
<dbReference type="PANTHER" id="PTHR22804">
    <property type="entry name" value="AGGRECAN/VERSICAN PROTEOGLYCAN"/>
    <property type="match status" value="1"/>
</dbReference>
<dbReference type="InterPro" id="IPR013106">
    <property type="entry name" value="Ig_V-set"/>
</dbReference>
<dbReference type="InterPro" id="IPR016187">
    <property type="entry name" value="CTDL_fold"/>
</dbReference>
<dbReference type="SUPFAM" id="SSF56436">
    <property type="entry name" value="C-type lectin-like"/>
    <property type="match status" value="2"/>
</dbReference>
<dbReference type="Proteomes" id="UP000694700">
    <property type="component" value="Unplaced"/>
</dbReference>
<proteinExistence type="inferred from homology"/>
<dbReference type="Ensembl" id="ENSCCRT00015075871.1">
    <property type="protein sequence ID" value="ENSCCRP00015073482.1"/>
    <property type="gene ID" value="ENSCCRG00015029781.1"/>
</dbReference>
<evidence type="ECO:0000256" key="6">
    <source>
        <dbReference type="ARBA" id="ARBA00023290"/>
    </source>
</evidence>
<dbReference type="PROSITE" id="PS01241">
    <property type="entry name" value="LINK_1"/>
    <property type="match status" value="1"/>
</dbReference>
<keyword evidence="13" id="KW-1185">Reference proteome</keyword>
<comment type="caution">
    <text evidence="9">Lacks conserved residue(s) required for the propagation of feature annotation.</text>
</comment>
<dbReference type="SUPFAM" id="SSF48726">
    <property type="entry name" value="Immunoglobulin"/>
    <property type="match status" value="1"/>
</dbReference>
<evidence type="ECO:0000256" key="8">
    <source>
        <dbReference type="ARBA" id="ARBA00038272"/>
    </source>
</evidence>
<dbReference type="GO" id="GO:0072534">
    <property type="term" value="C:perineuronal net"/>
    <property type="evidence" value="ECO:0007669"/>
    <property type="project" value="TreeGrafter"/>
</dbReference>
<accession>A0A8C1NP04</accession>
<feature type="disulfide bond" evidence="9">
    <location>
        <begin position="291"/>
        <end position="312"/>
    </location>
</feature>
<dbReference type="InterPro" id="IPR007110">
    <property type="entry name" value="Ig-like_dom"/>
</dbReference>
<dbReference type="PROSITE" id="PS50963">
    <property type="entry name" value="LINK_2"/>
    <property type="match status" value="2"/>
</dbReference>
<dbReference type="GO" id="GO:0007155">
    <property type="term" value="P:cell adhesion"/>
    <property type="evidence" value="ECO:0007669"/>
    <property type="project" value="InterPro"/>
</dbReference>
<dbReference type="SMART" id="SM00445">
    <property type="entry name" value="LINK"/>
    <property type="match status" value="2"/>
</dbReference>
<dbReference type="InterPro" id="IPR003599">
    <property type="entry name" value="Ig_sub"/>
</dbReference>
<dbReference type="InterPro" id="IPR016186">
    <property type="entry name" value="C-type_lectin-like/link_sf"/>
</dbReference>
<evidence type="ECO:0000256" key="4">
    <source>
        <dbReference type="ARBA" id="ARBA00022737"/>
    </source>
</evidence>
<keyword evidence="2" id="KW-0964">Secreted</keyword>
<comment type="similarity">
    <text evidence="8">Belongs to the HAPLN family.</text>
</comment>
<keyword evidence="4" id="KW-0677">Repeat</keyword>
<feature type="domain" description="Link" evidence="11">
    <location>
        <begin position="146"/>
        <end position="241"/>
    </location>
</feature>
<name>A0A8C1NP04_CYPCA</name>
<dbReference type="InterPro" id="IPR036179">
    <property type="entry name" value="Ig-like_dom_sf"/>
</dbReference>
<dbReference type="Gene3D" id="2.60.40.10">
    <property type="entry name" value="Immunoglobulins"/>
    <property type="match status" value="1"/>
</dbReference>
<sequence>MRGIFVFIETKWEKDVCGSTMYVQAHHSGSRIKVYANRGDNITLPCRLDGQSSLFGNRIKWAKLEDDSSETNVLISMGLHKKTYGDFQDRVYLLEVDDNDATLVITDLDLNDYGTYRCEIINGMNDKIVEVDLELQGEKLLSFTGVVFPYSPRLGRYNLNFQDAETACLEQDAVVASFEQLYGEWRNGMDWCNAGWLNDGTVQYPITKPREPCGGVRTSAGLRNYGRQNKSNSRYDVFCFTASLKGRFYYLILPKKLNFDEAVNACKRDGAEIAKVGHIYAAWKLQGYDRCDAGWLADGSVRYPISRPRKNCSPTEAAVRFVGFPDKKQKLYGVYCYKPQL</sequence>
<dbReference type="GO" id="GO:0005615">
    <property type="term" value="C:extracellular space"/>
    <property type="evidence" value="ECO:0007669"/>
    <property type="project" value="TreeGrafter"/>
</dbReference>
<organism evidence="12 13">
    <name type="scientific">Cyprinus carpio</name>
    <name type="common">Common carp</name>
    <dbReference type="NCBI Taxonomy" id="7962"/>
    <lineage>
        <taxon>Eukaryota</taxon>
        <taxon>Metazoa</taxon>
        <taxon>Chordata</taxon>
        <taxon>Craniata</taxon>
        <taxon>Vertebrata</taxon>
        <taxon>Euteleostomi</taxon>
        <taxon>Actinopterygii</taxon>
        <taxon>Neopterygii</taxon>
        <taxon>Teleostei</taxon>
        <taxon>Ostariophysi</taxon>
        <taxon>Cypriniformes</taxon>
        <taxon>Cyprinidae</taxon>
        <taxon>Cyprininae</taxon>
        <taxon>Cyprinus</taxon>
    </lineage>
</organism>
<evidence type="ECO:0000256" key="9">
    <source>
        <dbReference type="PROSITE-ProRule" id="PRU00323"/>
    </source>
</evidence>
<evidence type="ECO:0000256" key="7">
    <source>
        <dbReference type="ARBA" id="ARBA00023319"/>
    </source>
</evidence>
<evidence type="ECO:0000313" key="12">
    <source>
        <dbReference type="Ensembl" id="ENSCCRP00010091970.1"/>
    </source>
</evidence>
<dbReference type="InterPro" id="IPR050691">
    <property type="entry name" value="Hyaluronan_bind_Proteoglycan"/>
</dbReference>
<dbReference type="PRINTS" id="PR01265">
    <property type="entry name" value="LINKMODULE"/>
</dbReference>
<dbReference type="GO" id="GO:0002052">
    <property type="term" value="P:positive regulation of neuroblast proliferation"/>
    <property type="evidence" value="ECO:0007669"/>
    <property type="project" value="TreeGrafter"/>
</dbReference>
<dbReference type="GO" id="GO:0007417">
    <property type="term" value="P:central nervous system development"/>
    <property type="evidence" value="ECO:0007669"/>
    <property type="project" value="TreeGrafter"/>
</dbReference>
<dbReference type="Pfam" id="PF07686">
    <property type="entry name" value="V-set"/>
    <property type="match status" value="1"/>
</dbReference>
<reference evidence="12" key="1">
    <citation type="submission" date="2025-05" db="UniProtKB">
        <authorList>
            <consortium name="Ensembl"/>
        </authorList>
    </citation>
    <scope>IDENTIFICATION</scope>
</reference>
<dbReference type="SMART" id="SM00406">
    <property type="entry name" value="IGv"/>
    <property type="match status" value="1"/>
</dbReference>